<evidence type="ECO:0000256" key="1">
    <source>
        <dbReference type="SAM" id="SignalP"/>
    </source>
</evidence>
<feature type="signal peptide" evidence="1">
    <location>
        <begin position="1"/>
        <end position="21"/>
    </location>
</feature>
<protein>
    <recommendedName>
        <fullName evidence="4">Clostripain</fullName>
    </recommendedName>
</protein>
<dbReference type="Proteomes" id="UP000560658">
    <property type="component" value="Unassembled WGS sequence"/>
</dbReference>
<organism evidence="2 3">
    <name type="scientific">Bacteroides reticulotermitis</name>
    <dbReference type="NCBI Taxonomy" id="1133319"/>
    <lineage>
        <taxon>Bacteria</taxon>
        <taxon>Pseudomonadati</taxon>
        <taxon>Bacteroidota</taxon>
        <taxon>Bacteroidia</taxon>
        <taxon>Bacteroidales</taxon>
        <taxon>Bacteroidaceae</taxon>
        <taxon>Bacteroides</taxon>
    </lineage>
</organism>
<feature type="chain" id="PRO_5032672784" description="Clostripain" evidence="1">
    <location>
        <begin position="22"/>
        <end position="404"/>
    </location>
</feature>
<accession>A0A840D271</accession>
<reference evidence="2" key="1">
    <citation type="submission" date="2020-08" db="EMBL/GenBank/DDBJ databases">
        <title>Genomic Encyclopedia of Type Strains, Phase IV (KMG-IV): sequencing the most valuable type-strain genomes for metagenomic binning, comparative biology and taxonomic classification.</title>
        <authorList>
            <person name="Goeker M."/>
        </authorList>
    </citation>
    <scope>NUCLEOTIDE SEQUENCE [LARGE SCALE GENOMIC DNA]</scope>
    <source>
        <strain evidence="2">DSM 105720</strain>
    </source>
</reference>
<comment type="caution">
    <text evidence="2">The sequence shown here is derived from an EMBL/GenBank/DDBJ whole genome shotgun (WGS) entry which is preliminary data.</text>
</comment>
<name>A0A840D271_9BACE</name>
<dbReference type="AlphaFoldDB" id="A0A840D271"/>
<dbReference type="Pfam" id="PF03415">
    <property type="entry name" value="Peptidase_C11"/>
    <property type="match status" value="1"/>
</dbReference>
<proteinExistence type="predicted"/>
<sequence>MKKIKIFTLLLCLGAFFVACNKDDDGPDVPQPREQVGRTVLVYIVGDNGANELSSLFEDNFRDMKEGMKDVDYSKCNLIVYSELVNDVPRLISVKKKSGKVVADTLFTYPEQNPLEKKVMSAIISQTVSYFPADSYGFVFLSHSSSWVPASNNANSRSIGYYRRTQMDIPDFRDALQSSFPKPLKFILFDCCNMQSVEVAYELRECADYFIGSPAEIPGPGAPYQRVVPEFFTETDLAKNIANAYFGYYEEHYKGTIPKSNDDWTGGVATSVVESAALDHLAAATKSVLKKYIEHRSDISSVGIQRYDFTWTDANYDLEGFIQTLTGGTDNADYKSWRTAFDNAVVFWETTPQNYSGIIYRMFSMEKATGLSTYIPYGEQNSTMNVFYPTLEWYSAAGWNDIAW</sequence>
<dbReference type="InterPro" id="IPR005077">
    <property type="entry name" value="Peptidase_C11"/>
</dbReference>
<dbReference type="PANTHER" id="PTHR37835:SF1">
    <property type="entry name" value="ALPHA-CLOSTRIPAIN"/>
    <property type="match status" value="1"/>
</dbReference>
<keyword evidence="3" id="KW-1185">Reference proteome</keyword>
<evidence type="ECO:0008006" key="4">
    <source>
        <dbReference type="Google" id="ProtNLM"/>
    </source>
</evidence>
<keyword evidence="1" id="KW-0732">Signal</keyword>
<dbReference type="EMBL" id="JACIER010000023">
    <property type="protein sequence ID" value="MBB4046160.1"/>
    <property type="molecule type" value="Genomic_DNA"/>
</dbReference>
<evidence type="ECO:0000313" key="2">
    <source>
        <dbReference type="EMBL" id="MBB4046160.1"/>
    </source>
</evidence>
<dbReference type="PANTHER" id="PTHR37835">
    <property type="entry name" value="ALPHA-CLOSTRIPAIN"/>
    <property type="match status" value="1"/>
</dbReference>
<evidence type="ECO:0000313" key="3">
    <source>
        <dbReference type="Proteomes" id="UP000560658"/>
    </source>
</evidence>
<gene>
    <name evidence="2" type="ORF">GGR06_003988</name>
</gene>
<dbReference type="RefSeq" id="WP_183209515.1">
    <property type="nucleotide sequence ID" value="NZ_JACIER010000023.1"/>
</dbReference>
<dbReference type="PROSITE" id="PS51257">
    <property type="entry name" value="PROKAR_LIPOPROTEIN"/>
    <property type="match status" value="1"/>
</dbReference>
<dbReference type="Gene3D" id="3.40.50.11970">
    <property type="match status" value="1"/>
</dbReference>